<proteinExistence type="predicted"/>
<dbReference type="EMBL" id="FAUW01000005">
    <property type="protein sequence ID" value="CUU88652.1"/>
    <property type="molecule type" value="Genomic_DNA"/>
</dbReference>
<dbReference type="AlphaFoldDB" id="A0A9W5AW15"/>
<name>A0A9W5AW15_CAMHY</name>
<protein>
    <submittedName>
        <fullName evidence="1">Uncharacterized protein</fullName>
    </submittedName>
</protein>
<evidence type="ECO:0000313" key="1">
    <source>
        <dbReference type="EMBL" id="CUU88652.1"/>
    </source>
</evidence>
<accession>A0A9W5AW15</accession>
<gene>
    <name evidence="1" type="ORF">ERS739220_01909</name>
</gene>
<sequence>MKNIIVVNFLNNDFKDFKDALFDYYTNVIEPKSYFNGSDFLYRDLTIAIKRIDN</sequence>
<dbReference type="Proteomes" id="UP000052257">
    <property type="component" value="Unassembled WGS sequence"/>
</dbReference>
<evidence type="ECO:0000313" key="2">
    <source>
        <dbReference type="Proteomes" id="UP000052257"/>
    </source>
</evidence>
<reference evidence="1 2" key="1">
    <citation type="submission" date="2015-11" db="EMBL/GenBank/DDBJ databases">
        <authorList>
            <consortium name="Pathogen Informatics"/>
        </authorList>
    </citation>
    <scope>NUCLEOTIDE SEQUENCE [LARGE SCALE GENOMIC DNA]</scope>
    <source>
        <strain evidence="1 2">006A-0191</strain>
    </source>
</reference>
<organism evidence="1 2">
    <name type="scientific">Campylobacter hyointestinalis subsp. hyointestinalis</name>
    <dbReference type="NCBI Taxonomy" id="91352"/>
    <lineage>
        <taxon>Bacteria</taxon>
        <taxon>Pseudomonadati</taxon>
        <taxon>Campylobacterota</taxon>
        <taxon>Epsilonproteobacteria</taxon>
        <taxon>Campylobacterales</taxon>
        <taxon>Campylobacteraceae</taxon>
        <taxon>Campylobacter</taxon>
    </lineage>
</organism>
<comment type="caution">
    <text evidence="1">The sequence shown here is derived from an EMBL/GenBank/DDBJ whole genome shotgun (WGS) entry which is preliminary data.</text>
</comment>